<proteinExistence type="predicted"/>
<dbReference type="PANTHER" id="PTHR33154">
    <property type="entry name" value="TRANSCRIPTIONAL REGULATOR, ARSR FAMILY"/>
    <property type="match status" value="1"/>
</dbReference>
<keyword evidence="6" id="KW-1185">Reference proteome</keyword>
<evidence type="ECO:0000256" key="1">
    <source>
        <dbReference type="ARBA" id="ARBA00023015"/>
    </source>
</evidence>
<accession>A0ABX3H8F1</accession>
<dbReference type="EMBL" id="MPTB01000021">
    <property type="protein sequence ID" value="OMD46282.1"/>
    <property type="molecule type" value="Genomic_DNA"/>
</dbReference>
<dbReference type="InterPro" id="IPR051081">
    <property type="entry name" value="HTH_MetalResp_TranReg"/>
</dbReference>
<feature type="domain" description="HTH arsR-type" evidence="4">
    <location>
        <begin position="1"/>
        <end position="103"/>
    </location>
</feature>
<dbReference type="InterPro" id="IPR036390">
    <property type="entry name" value="WH_DNA-bd_sf"/>
</dbReference>
<evidence type="ECO:0000313" key="5">
    <source>
        <dbReference type="EMBL" id="OMD46282.1"/>
    </source>
</evidence>
<dbReference type="InterPro" id="IPR011991">
    <property type="entry name" value="ArsR-like_HTH"/>
</dbReference>
<reference evidence="5 6" key="1">
    <citation type="submission" date="2016-10" db="EMBL/GenBank/DDBJ databases">
        <title>Paenibacillus species isolates.</title>
        <authorList>
            <person name="Beno S.M."/>
        </authorList>
    </citation>
    <scope>NUCLEOTIDE SEQUENCE [LARGE SCALE GENOMIC DNA]</scope>
    <source>
        <strain evidence="5 6">FSL H7-0744</strain>
    </source>
</reference>
<dbReference type="SUPFAM" id="SSF46785">
    <property type="entry name" value="Winged helix' DNA-binding domain"/>
    <property type="match status" value="1"/>
</dbReference>
<evidence type="ECO:0000313" key="6">
    <source>
        <dbReference type="Proteomes" id="UP000187412"/>
    </source>
</evidence>
<keyword evidence="2" id="KW-0238">DNA-binding</keyword>
<organism evidence="5 6">
    <name type="scientific">Paenibacillus borealis</name>
    <dbReference type="NCBI Taxonomy" id="160799"/>
    <lineage>
        <taxon>Bacteria</taxon>
        <taxon>Bacillati</taxon>
        <taxon>Bacillota</taxon>
        <taxon>Bacilli</taxon>
        <taxon>Bacillales</taxon>
        <taxon>Paenibacillaceae</taxon>
        <taxon>Paenibacillus</taxon>
    </lineage>
</organism>
<dbReference type="InterPro" id="IPR001845">
    <property type="entry name" value="HTH_ArsR_DNA-bd_dom"/>
</dbReference>
<evidence type="ECO:0000256" key="2">
    <source>
        <dbReference type="ARBA" id="ARBA00023125"/>
    </source>
</evidence>
<dbReference type="InterPro" id="IPR036388">
    <property type="entry name" value="WH-like_DNA-bd_sf"/>
</dbReference>
<comment type="caution">
    <text evidence="5">The sequence shown here is derived from an EMBL/GenBank/DDBJ whole genome shotgun (WGS) entry which is preliminary data.</text>
</comment>
<gene>
    <name evidence="5" type="ORF">BSK56_17300</name>
</gene>
<dbReference type="PANTHER" id="PTHR33154:SF33">
    <property type="entry name" value="TRANSCRIPTIONAL REPRESSOR SDPR"/>
    <property type="match status" value="1"/>
</dbReference>
<dbReference type="RefSeq" id="WP_076111826.1">
    <property type="nucleotide sequence ID" value="NZ_MPTB01000021.1"/>
</dbReference>
<dbReference type="CDD" id="cd00090">
    <property type="entry name" value="HTH_ARSR"/>
    <property type="match status" value="1"/>
</dbReference>
<dbReference type="PROSITE" id="PS50987">
    <property type="entry name" value="HTH_ARSR_2"/>
    <property type="match status" value="1"/>
</dbReference>
<dbReference type="Proteomes" id="UP000187412">
    <property type="component" value="Unassembled WGS sequence"/>
</dbReference>
<dbReference type="SMART" id="SM00418">
    <property type="entry name" value="HTH_ARSR"/>
    <property type="match status" value="1"/>
</dbReference>
<sequence>METMMIFKALSNDTRVKILEWLKNPDENFGPQLYLPTDADFKGGICVGSIQEKTGLAQSVISSYLMVMKKAELLESRRFGQWTYYRRKEETIRKFADYIKNEM</sequence>
<evidence type="ECO:0000256" key="3">
    <source>
        <dbReference type="ARBA" id="ARBA00023163"/>
    </source>
</evidence>
<dbReference type="Gene3D" id="1.10.10.10">
    <property type="entry name" value="Winged helix-like DNA-binding domain superfamily/Winged helix DNA-binding domain"/>
    <property type="match status" value="1"/>
</dbReference>
<keyword evidence="1" id="KW-0805">Transcription regulation</keyword>
<name>A0ABX3H8F1_PAEBO</name>
<evidence type="ECO:0000259" key="4">
    <source>
        <dbReference type="PROSITE" id="PS50987"/>
    </source>
</evidence>
<protein>
    <submittedName>
        <fullName evidence="5">ArsR family transcriptional regulator</fullName>
    </submittedName>
</protein>
<keyword evidence="3" id="KW-0804">Transcription</keyword>